<protein>
    <submittedName>
        <fullName evidence="1">Uncharacterized protein</fullName>
    </submittedName>
</protein>
<accession>A0AA97FB11</accession>
<dbReference type="KEGG" id="mefw:F1737_02305"/>
<evidence type="ECO:0000313" key="2">
    <source>
        <dbReference type="Proteomes" id="UP001301797"/>
    </source>
</evidence>
<dbReference type="AlphaFoldDB" id="A0AA97FB11"/>
<evidence type="ECO:0000313" key="1">
    <source>
        <dbReference type="EMBL" id="WOF15597.1"/>
    </source>
</evidence>
<reference evidence="1 2" key="1">
    <citation type="submission" date="2019-09" db="EMBL/GenBank/DDBJ databases">
        <title>The complete genome of Methanoplanus sp. FWC-SCC4.</title>
        <authorList>
            <person name="Chen S.-C."/>
            <person name="Zhou Y.-Z."/>
            <person name="Lai M.-C."/>
        </authorList>
    </citation>
    <scope>NUCLEOTIDE SEQUENCE [LARGE SCALE GENOMIC DNA]</scope>
    <source>
        <strain evidence="1 2">FWC-SCC4</strain>
    </source>
</reference>
<dbReference type="Proteomes" id="UP001301797">
    <property type="component" value="Chromosome"/>
</dbReference>
<dbReference type="Pfam" id="PF19120">
    <property type="entry name" value="DUF5804"/>
    <property type="match status" value="1"/>
</dbReference>
<sequence>MNLLFVQKEGVLLYKTLVSSETSRNILRFYKPKETEYGIIIENATLGSALSLVSELKWYIRRYVSEILYEISPELYCSHKFALEIYERDIKLGETWDFSKLIGIKENIISDEIWMESHSSKEDYPDFVDSNDIVFEVWCSESEKE</sequence>
<organism evidence="1 2">
    <name type="scientific">Methanochimaera problematica</name>
    <dbReference type="NCBI Taxonomy" id="2609417"/>
    <lineage>
        <taxon>Archaea</taxon>
        <taxon>Methanobacteriati</taxon>
        <taxon>Methanobacteriota</taxon>
        <taxon>Stenosarchaea group</taxon>
        <taxon>Methanomicrobia</taxon>
        <taxon>Methanomicrobiales</taxon>
        <taxon>Methanomicrobiaceae</taxon>
        <taxon>Methanochimaera</taxon>
    </lineage>
</organism>
<dbReference type="GeneID" id="85228964"/>
<keyword evidence="2" id="KW-1185">Reference proteome</keyword>
<dbReference type="RefSeq" id="WP_317137170.1">
    <property type="nucleotide sequence ID" value="NZ_CP043875.1"/>
</dbReference>
<gene>
    <name evidence="1" type="ORF">F1737_02305</name>
</gene>
<name>A0AA97FB11_9EURY</name>
<dbReference type="EMBL" id="CP043875">
    <property type="protein sequence ID" value="WOF15597.1"/>
    <property type="molecule type" value="Genomic_DNA"/>
</dbReference>
<proteinExistence type="predicted"/>
<dbReference type="InterPro" id="IPR043827">
    <property type="entry name" value="DUF5804"/>
</dbReference>